<evidence type="ECO:0000259" key="22">
    <source>
        <dbReference type="PROSITE" id="PS51327"/>
    </source>
</evidence>
<dbReference type="CDD" id="cd00593">
    <property type="entry name" value="RIBOc"/>
    <property type="match status" value="2"/>
</dbReference>
<evidence type="ECO:0000259" key="18">
    <source>
        <dbReference type="PROSITE" id="PS50142"/>
    </source>
</evidence>
<evidence type="ECO:0000256" key="7">
    <source>
        <dbReference type="ARBA" id="ARBA00022741"/>
    </source>
</evidence>
<comment type="cofactor">
    <cofactor evidence="2">
        <name>Mg(2+)</name>
        <dbReference type="ChEBI" id="CHEBI:18420"/>
    </cofactor>
</comment>
<keyword evidence="10" id="KW-0862">Zinc</keyword>
<dbReference type="GO" id="GO:0004525">
    <property type="term" value="F:ribonuclease III activity"/>
    <property type="evidence" value="ECO:0007669"/>
    <property type="project" value="InterPro"/>
</dbReference>
<evidence type="ECO:0000256" key="3">
    <source>
        <dbReference type="ARBA" id="ARBA00020797"/>
    </source>
</evidence>
<dbReference type="SMART" id="SM00490">
    <property type="entry name" value="HELICc"/>
    <property type="match status" value="1"/>
</dbReference>
<dbReference type="GO" id="GO:0005634">
    <property type="term" value="C:nucleus"/>
    <property type="evidence" value="ECO:0007669"/>
    <property type="project" value="TreeGrafter"/>
</dbReference>
<feature type="domain" description="Helicase C-terminal" evidence="21">
    <location>
        <begin position="349"/>
        <end position="516"/>
    </location>
</feature>
<dbReference type="InterPro" id="IPR014001">
    <property type="entry name" value="Helicase_ATP-bd"/>
</dbReference>
<feature type="domain" description="Helicase ATP-binding" evidence="20">
    <location>
        <begin position="33"/>
        <end position="214"/>
    </location>
</feature>
<dbReference type="GO" id="GO:0050688">
    <property type="term" value="P:regulation of defense response to virus"/>
    <property type="evidence" value="ECO:0007669"/>
    <property type="project" value="UniProtKB-KW"/>
</dbReference>
<keyword evidence="12" id="KW-0460">Magnesium</keyword>
<reference evidence="23" key="1">
    <citation type="journal article" date="2021" name="Nat. Commun.">
        <title>Genetic determinants of endophytism in the Arabidopsis root mycobiome.</title>
        <authorList>
            <person name="Mesny F."/>
            <person name="Miyauchi S."/>
            <person name="Thiergart T."/>
            <person name="Pickel B."/>
            <person name="Atanasova L."/>
            <person name="Karlsson M."/>
            <person name="Huettel B."/>
            <person name="Barry K.W."/>
            <person name="Haridas S."/>
            <person name="Chen C."/>
            <person name="Bauer D."/>
            <person name="Andreopoulos W."/>
            <person name="Pangilinan J."/>
            <person name="LaButti K."/>
            <person name="Riley R."/>
            <person name="Lipzen A."/>
            <person name="Clum A."/>
            <person name="Drula E."/>
            <person name="Henrissat B."/>
            <person name="Kohler A."/>
            <person name="Grigoriev I.V."/>
            <person name="Martin F.M."/>
            <person name="Hacquard S."/>
        </authorList>
    </citation>
    <scope>NUCLEOTIDE SEQUENCE</scope>
    <source>
        <strain evidence="23">MPI-CAGE-CH-0230</strain>
    </source>
</reference>
<evidence type="ECO:0000256" key="2">
    <source>
        <dbReference type="ARBA" id="ARBA00001946"/>
    </source>
</evidence>
<dbReference type="Gene3D" id="1.10.1520.10">
    <property type="entry name" value="Ribonuclease III domain"/>
    <property type="match status" value="2"/>
</dbReference>
<dbReference type="Gene3D" id="3.40.50.300">
    <property type="entry name" value="P-loop containing nucleotide triphosphate hydrolases"/>
    <property type="match status" value="3"/>
</dbReference>
<dbReference type="GO" id="GO:0004386">
    <property type="term" value="F:helicase activity"/>
    <property type="evidence" value="ECO:0007669"/>
    <property type="project" value="UniProtKB-KW"/>
</dbReference>
<dbReference type="PANTHER" id="PTHR14950">
    <property type="entry name" value="DICER-RELATED"/>
    <property type="match status" value="1"/>
</dbReference>
<dbReference type="Pfam" id="PF00636">
    <property type="entry name" value="Ribonuclease_3"/>
    <property type="match status" value="2"/>
</dbReference>
<keyword evidence="6" id="KW-0677">Repeat</keyword>
<keyword evidence="8" id="KW-0378">Hydrolase</keyword>
<dbReference type="GO" id="GO:0046872">
    <property type="term" value="F:metal ion binding"/>
    <property type="evidence" value="ECO:0007669"/>
    <property type="project" value="UniProtKB-KW"/>
</dbReference>
<dbReference type="InterPro" id="IPR001650">
    <property type="entry name" value="Helicase_C-like"/>
</dbReference>
<evidence type="ECO:0000256" key="9">
    <source>
        <dbReference type="ARBA" id="ARBA00022806"/>
    </source>
</evidence>
<gene>
    <name evidence="23" type="ORF">B0I36DRAFT_289245</name>
</gene>
<dbReference type="InterPro" id="IPR056755">
    <property type="entry name" value="DSRM_2"/>
</dbReference>
<keyword evidence="4" id="KW-0930">Antiviral protein</keyword>
<keyword evidence="15" id="KW-0464">Manganese</keyword>
<dbReference type="InterPro" id="IPR038248">
    <property type="entry name" value="Dicer_dimer_sf"/>
</dbReference>
<dbReference type="SMART" id="SM00487">
    <property type="entry name" value="DEXDc"/>
    <property type="match status" value="1"/>
</dbReference>
<dbReference type="EMBL" id="JAGTJQ010000005">
    <property type="protein sequence ID" value="KAH7031264.1"/>
    <property type="molecule type" value="Genomic_DNA"/>
</dbReference>
<evidence type="ECO:0000256" key="11">
    <source>
        <dbReference type="ARBA" id="ARBA00022840"/>
    </source>
</evidence>
<feature type="domain" description="PAZ" evidence="19">
    <location>
        <begin position="797"/>
        <end position="922"/>
    </location>
</feature>
<dbReference type="SUPFAM" id="SSF52540">
    <property type="entry name" value="P-loop containing nucleoside triphosphate hydrolases"/>
    <property type="match status" value="1"/>
</dbReference>
<sequence>MKSTIVQCPLAVASGPADASRIINSPREYQLELFEQAKRQNTIVVLDTGSGKTLIAALLLRHTIDQEYEDRKQGHPHRISVFLVDKIALAKQQHRVLKENLDCNIACFAGDNDPRDHDFWKQQLENNLVIVCVGAVLQNCLHRAYIRMEQINLLIFDEAHHAKREHPYARIVTDFFVPLANTGHRLPRIFGMTASPVDAKTDFDQAASDLETLLHSKIATVGDLSVFQNSVHKAEEHTIEYGMSCNAFETALSQRLRPLLGNLPAVAKLFVNAQLCTSELGPWCADHMWRLAFDERGEGLKRLQMKVEYEIHDIAARDDAVEAAQAAQGFVDTHRFVDLASSPLLVSNKVHQVFRLLQDAFRPSFDKCVIFVAKRYIAVLLVELLESEAMRITGVSAAKMIGTGKAGWGEPTMTIREQILTVLRFLRGDVNVLVATSVAEEGLDIPDCNMVVRFDPCSTMIQYVQSRGRARQAQSRLYHLVQAGHHGHRALLSDIQEQEAQMRKFCATQPEDRRVDAVCVDELYPKRAEERRFTIPSTGAKLTYRVSLDILASFVQSLPRGESTRVPAPEYTVRSAAGSLFLAEVRLPDVAPITYKVGKRESSKQLARCAAAFEMCKELRAQKCLDEWFRSVFTKNLPAMRNKRLALTSTKVSEYEIQIKPSIWSTIGFPGDELHVTIITLATPSALGRASLPLAFLSRSPMPMIGDIPLFFANKGSSLVRFVPMESAMRVTKEQVVTFTNFTLRIFRDVFSKEYAAEPGSLPYYLAPVQQGHSHDFAGSRGDMSSLLDWDQLDVVGSTDYLNTTEVAGSKLSNRYVIDPHDGSRKFYTVEFKPDLKPADNQLSSAPRSARVTKATKAAANDIWNYSVSLWSSSRSNIQRNEHLQVVEAELITIRQNLLDSTEQVEPNGTCYLVFETLKISALRPDVVAMAYLLPAVIYRLDSTLIAFEACASTGLSAITPSLALTALTKTSDNTGEHDQEQINFQPGMGENYERLEFLGDSFLKMSTTIALFAHAPRDSEFFQHVNRMVLINNGNLYQQGLEFGLPEKIRSRAFNRRLWYPEGLVLLHGKQNVSRLGSRLAQKTRHTLAAKTIADVCEALIGAAYLTAQQQGNMDLAVLAVTKFVKDKEQKHTMEKWAGFYPMYKVPDWQTAQPSAAQQRLAEALKQELGHVFRSPALARCAFTHPSYSNALEGLPHYEQLEFLGDALLDMVCVDHLFRHYPAADPQWLTEHKMAMVSNQFLAFLCVSLGLHRHMLSMDMSLGRAITQYVEAVALAREDAETRAEAAGLARQDCASDFWMQLHKPPKALGDVVEAYLGAIFVDSEFDFSRVREFFTTHILPYFLDMQIYDAYAGKQPITLMLNILQERFHCQQARIMSRTVPKADAAAKIMEDEGACVIMIHGVIVQHGVAASERYAKIKAAKELNKVIEDMGVAEYRKKYGCTCRPAA</sequence>
<keyword evidence="11" id="KW-0067">ATP-binding</keyword>
<keyword evidence="7" id="KW-0547">Nucleotide-binding</keyword>
<dbReference type="GeneID" id="70181216"/>
<dbReference type="RefSeq" id="XP_046012944.1">
    <property type="nucleotide sequence ID" value="XM_046151670.1"/>
</dbReference>
<dbReference type="InterPro" id="IPR036389">
    <property type="entry name" value="RNase_III_sf"/>
</dbReference>
<evidence type="ECO:0000256" key="10">
    <source>
        <dbReference type="ARBA" id="ARBA00022833"/>
    </source>
</evidence>
<keyword evidence="13 17" id="KW-0694">RNA-binding</keyword>
<dbReference type="PROSITE" id="PS51194">
    <property type="entry name" value="HELICASE_CTER"/>
    <property type="match status" value="1"/>
</dbReference>
<dbReference type="PROSITE" id="PS00517">
    <property type="entry name" value="RNASE_3_1"/>
    <property type="match status" value="2"/>
</dbReference>
<comment type="caution">
    <text evidence="23">The sequence shown here is derived from an EMBL/GenBank/DDBJ whole genome shotgun (WGS) entry which is preliminary data.</text>
</comment>
<evidence type="ECO:0000256" key="6">
    <source>
        <dbReference type="ARBA" id="ARBA00022737"/>
    </source>
</evidence>
<dbReference type="Proteomes" id="UP000756346">
    <property type="component" value="Unassembled WGS sequence"/>
</dbReference>
<evidence type="ECO:0000256" key="17">
    <source>
        <dbReference type="PROSITE-ProRule" id="PRU00657"/>
    </source>
</evidence>
<dbReference type="OrthoDB" id="416741at2759"/>
<keyword evidence="14" id="KW-0051">Antiviral defense</keyword>
<dbReference type="CDD" id="cd18034">
    <property type="entry name" value="DEXHc_dicer"/>
    <property type="match status" value="1"/>
</dbReference>
<dbReference type="PROSITE" id="PS50142">
    <property type="entry name" value="RNASE_3_2"/>
    <property type="match status" value="2"/>
</dbReference>
<dbReference type="InterPro" id="IPR000999">
    <property type="entry name" value="RNase_III_dom"/>
</dbReference>
<keyword evidence="9" id="KW-0347">Helicase</keyword>
<evidence type="ECO:0000259" key="19">
    <source>
        <dbReference type="PROSITE" id="PS50821"/>
    </source>
</evidence>
<dbReference type="PANTHER" id="PTHR14950:SF62">
    <property type="entry name" value="DICER-LIKE PROTEIN 1"/>
    <property type="match status" value="1"/>
</dbReference>
<feature type="domain" description="Dicer dsRNA-binding fold" evidence="22">
    <location>
        <begin position="547"/>
        <end position="639"/>
    </location>
</feature>
<evidence type="ECO:0000259" key="20">
    <source>
        <dbReference type="PROSITE" id="PS51192"/>
    </source>
</evidence>
<keyword evidence="24" id="KW-1185">Reference proteome</keyword>
<evidence type="ECO:0000256" key="14">
    <source>
        <dbReference type="ARBA" id="ARBA00023118"/>
    </source>
</evidence>
<accession>A0A9P9BUA5</accession>
<dbReference type="GO" id="GO:0003677">
    <property type="term" value="F:DNA binding"/>
    <property type="evidence" value="ECO:0007669"/>
    <property type="project" value="InterPro"/>
</dbReference>
<protein>
    <recommendedName>
        <fullName evidence="3">Dicer-like protein 1</fullName>
    </recommendedName>
</protein>
<dbReference type="Pfam" id="PF04851">
    <property type="entry name" value="ResIII"/>
    <property type="match status" value="1"/>
</dbReference>
<dbReference type="Gene3D" id="3.30.160.380">
    <property type="entry name" value="Dicer dimerisation domain"/>
    <property type="match status" value="1"/>
</dbReference>
<dbReference type="InterPro" id="IPR003100">
    <property type="entry name" value="PAZ_dom"/>
</dbReference>
<dbReference type="Pfam" id="PF03368">
    <property type="entry name" value="Dicer_dimer"/>
    <property type="match status" value="1"/>
</dbReference>
<comment type="cofactor">
    <cofactor evidence="1">
        <name>Mn(2+)</name>
        <dbReference type="ChEBI" id="CHEBI:29035"/>
    </cofactor>
</comment>
<dbReference type="InterPro" id="IPR027417">
    <property type="entry name" value="P-loop_NTPase"/>
</dbReference>
<dbReference type="PROSITE" id="PS51327">
    <property type="entry name" value="DICER_DSRBF"/>
    <property type="match status" value="1"/>
</dbReference>
<evidence type="ECO:0000256" key="12">
    <source>
        <dbReference type="ARBA" id="ARBA00022842"/>
    </source>
</evidence>
<dbReference type="InterPro" id="IPR005034">
    <property type="entry name" value="Dicer_dimerisation"/>
</dbReference>
<organism evidence="23 24">
    <name type="scientific">Microdochium trichocladiopsis</name>
    <dbReference type="NCBI Taxonomy" id="1682393"/>
    <lineage>
        <taxon>Eukaryota</taxon>
        <taxon>Fungi</taxon>
        <taxon>Dikarya</taxon>
        <taxon>Ascomycota</taxon>
        <taxon>Pezizomycotina</taxon>
        <taxon>Sordariomycetes</taxon>
        <taxon>Xylariomycetidae</taxon>
        <taxon>Xylariales</taxon>
        <taxon>Microdochiaceae</taxon>
        <taxon>Microdochium</taxon>
    </lineage>
</organism>
<evidence type="ECO:0000256" key="8">
    <source>
        <dbReference type="ARBA" id="ARBA00022801"/>
    </source>
</evidence>
<evidence type="ECO:0000256" key="15">
    <source>
        <dbReference type="ARBA" id="ARBA00023211"/>
    </source>
</evidence>
<evidence type="ECO:0000256" key="5">
    <source>
        <dbReference type="ARBA" id="ARBA00022723"/>
    </source>
</evidence>
<dbReference type="GO" id="GO:0030422">
    <property type="term" value="P:siRNA processing"/>
    <property type="evidence" value="ECO:0007669"/>
    <property type="project" value="TreeGrafter"/>
</dbReference>
<dbReference type="Pfam" id="PF24995">
    <property type="entry name" value="DSRM_2"/>
    <property type="match status" value="1"/>
</dbReference>
<dbReference type="PROSITE" id="PS50821">
    <property type="entry name" value="PAZ"/>
    <property type="match status" value="1"/>
</dbReference>
<evidence type="ECO:0000256" key="4">
    <source>
        <dbReference type="ARBA" id="ARBA00022721"/>
    </source>
</evidence>
<evidence type="ECO:0000256" key="13">
    <source>
        <dbReference type="ARBA" id="ARBA00022884"/>
    </source>
</evidence>
<feature type="domain" description="RNase III" evidence="18">
    <location>
        <begin position="1163"/>
        <end position="1326"/>
    </location>
</feature>
<dbReference type="GO" id="GO:0005737">
    <property type="term" value="C:cytoplasm"/>
    <property type="evidence" value="ECO:0007669"/>
    <property type="project" value="TreeGrafter"/>
</dbReference>
<keyword evidence="5" id="KW-0479">Metal-binding</keyword>
<evidence type="ECO:0000256" key="1">
    <source>
        <dbReference type="ARBA" id="ARBA00001936"/>
    </source>
</evidence>
<evidence type="ECO:0000259" key="21">
    <source>
        <dbReference type="PROSITE" id="PS51194"/>
    </source>
</evidence>
<dbReference type="GO" id="GO:0051607">
    <property type="term" value="P:defense response to virus"/>
    <property type="evidence" value="ECO:0007669"/>
    <property type="project" value="UniProtKB-KW"/>
</dbReference>
<dbReference type="InterPro" id="IPR006935">
    <property type="entry name" value="Helicase/UvrB_N"/>
</dbReference>
<comment type="similarity">
    <text evidence="16 17">Belongs to the helicase family. Dicer subfamily.</text>
</comment>
<proteinExistence type="inferred from homology"/>
<dbReference type="GO" id="GO:0003723">
    <property type="term" value="F:RNA binding"/>
    <property type="evidence" value="ECO:0007669"/>
    <property type="project" value="UniProtKB-UniRule"/>
</dbReference>
<dbReference type="FunFam" id="1.10.1520.10:FF:000015">
    <property type="entry name" value="Dicer-like protein 1"/>
    <property type="match status" value="1"/>
</dbReference>
<name>A0A9P9BUA5_9PEZI</name>
<dbReference type="SMART" id="SM00535">
    <property type="entry name" value="RIBOc"/>
    <property type="match status" value="2"/>
</dbReference>
<feature type="domain" description="RNase III" evidence="18">
    <location>
        <begin position="992"/>
        <end position="1110"/>
    </location>
</feature>
<evidence type="ECO:0000256" key="16">
    <source>
        <dbReference type="ARBA" id="ARBA00035116"/>
    </source>
</evidence>
<evidence type="ECO:0000313" key="24">
    <source>
        <dbReference type="Proteomes" id="UP000756346"/>
    </source>
</evidence>
<dbReference type="PROSITE" id="PS51192">
    <property type="entry name" value="HELICASE_ATP_BIND_1"/>
    <property type="match status" value="1"/>
</dbReference>
<evidence type="ECO:0000313" key="23">
    <source>
        <dbReference type="EMBL" id="KAH7031264.1"/>
    </source>
</evidence>
<dbReference type="SUPFAM" id="SSF69065">
    <property type="entry name" value="RNase III domain-like"/>
    <property type="match status" value="2"/>
</dbReference>
<dbReference type="GO" id="GO:0005524">
    <property type="term" value="F:ATP binding"/>
    <property type="evidence" value="ECO:0007669"/>
    <property type="project" value="UniProtKB-KW"/>
</dbReference>
<dbReference type="Pfam" id="PF00271">
    <property type="entry name" value="Helicase_C"/>
    <property type="match status" value="1"/>
</dbReference>